<keyword evidence="2" id="KW-1133">Transmembrane helix</keyword>
<evidence type="ECO:0000313" key="4">
    <source>
        <dbReference type="Proteomes" id="UP000741863"/>
    </source>
</evidence>
<proteinExistence type="predicted"/>
<reference evidence="3 4" key="1">
    <citation type="submission" date="2021-01" db="EMBL/GenBank/DDBJ databases">
        <title>Genomic Encyclopedia of Type Strains, Phase IV (KMG-IV): sequencing the most valuable type-strain genomes for metagenomic binning, comparative biology and taxonomic classification.</title>
        <authorList>
            <person name="Goeker M."/>
        </authorList>
    </citation>
    <scope>NUCLEOTIDE SEQUENCE [LARGE SCALE GENOMIC DNA]</scope>
    <source>
        <strain evidence="3 4">DSM 25540</strain>
    </source>
</reference>
<dbReference type="NCBIfam" id="NF041554">
    <property type="entry name" value="SA1362_fam"/>
    <property type="match status" value="1"/>
</dbReference>
<feature type="transmembrane region" description="Helical" evidence="2">
    <location>
        <begin position="33"/>
        <end position="54"/>
    </location>
</feature>
<dbReference type="EMBL" id="JAFBEC010000008">
    <property type="protein sequence ID" value="MBM7633665.1"/>
    <property type="molecule type" value="Genomic_DNA"/>
</dbReference>
<keyword evidence="2" id="KW-0812">Transmembrane</keyword>
<sequence length="111" mass="12654">MQSFLKNPFVLIISFLAVIGLGSQLIFNPSGLLLMLVITAVIGVILYFVLTRFIRPQVQGQRVDPNYKRALKQDKQRRKTNNKNPDAVSVKKKRNPTHLKVVNGKKKNARR</sequence>
<feature type="compositionally biased region" description="Basic residues" evidence="1">
    <location>
        <begin position="90"/>
        <end position="111"/>
    </location>
</feature>
<name>A0ABS2PE07_9BACL</name>
<comment type="caution">
    <text evidence="3">The sequence shown here is derived from an EMBL/GenBank/DDBJ whole genome shotgun (WGS) entry which is preliminary data.</text>
</comment>
<keyword evidence="2" id="KW-0472">Membrane</keyword>
<dbReference type="Proteomes" id="UP000741863">
    <property type="component" value="Unassembled WGS sequence"/>
</dbReference>
<feature type="transmembrane region" description="Helical" evidence="2">
    <location>
        <begin position="9"/>
        <end position="27"/>
    </location>
</feature>
<organism evidence="3 4">
    <name type="scientific">Geomicrobium sediminis</name>
    <dbReference type="NCBI Taxonomy" id="1347788"/>
    <lineage>
        <taxon>Bacteria</taxon>
        <taxon>Bacillati</taxon>
        <taxon>Bacillota</taxon>
        <taxon>Bacilli</taxon>
        <taxon>Bacillales</taxon>
        <taxon>Geomicrobium</taxon>
    </lineage>
</organism>
<feature type="compositionally biased region" description="Basic and acidic residues" evidence="1">
    <location>
        <begin position="65"/>
        <end position="74"/>
    </location>
</feature>
<keyword evidence="4" id="KW-1185">Reference proteome</keyword>
<evidence type="ECO:0000256" key="1">
    <source>
        <dbReference type="SAM" id="MobiDB-lite"/>
    </source>
</evidence>
<dbReference type="InterPro" id="IPR048110">
    <property type="entry name" value="SA1362/YqhP-like"/>
</dbReference>
<gene>
    <name evidence="3" type="ORF">JOD17_002761</name>
</gene>
<feature type="region of interest" description="Disordered" evidence="1">
    <location>
        <begin position="65"/>
        <end position="111"/>
    </location>
</feature>
<protein>
    <submittedName>
        <fullName evidence="3">Uncharacterized protein</fullName>
    </submittedName>
</protein>
<evidence type="ECO:0000313" key="3">
    <source>
        <dbReference type="EMBL" id="MBM7633665.1"/>
    </source>
</evidence>
<evidence type="ECO:0000256" key="2">
    <source>
        <dbReference type="SAM" id="Phobius"/>
    </source>
</evidence>
<accession>A0ABS2PE07</accession>
<dbReference type="RefSeq" id="WP_204698377.1">
    <property type="nucleotide sequence ID" value="NZ_JAFBEC010000008.1"/>
</dbReference>